<feature type="transmembrane region" description="Helical" evidence="1">
    <location>
        <begin position="227"/>
        <end position="254"/>
    </location>
</feature>
<reference evidence="2" key="1">
    <citation type="journal article" date="2023" name="Mol. Phylogenet. Evol.">
        <title>Genome-scale phylogeny and comparative genomics of the fungal order Sordariales.</title>
        <authorList>
            <person name="Hensen N."/>
            <person name="Bonometti L."/>
            <person name="Westerberg I."/>
            <person name="Brannstrom I.O."/>
            <person name="Guillou S."/>
            <person name="Cros-Aarteil S."/>
            <person name="Calhoun S."/>
            <person name="Haridas S."/>
            <person name="Kuo A."/>
            <person name="Mondo S."/>
            <person name="Pangilinan J."/>
            <person name="Riley R."/>
            <person name="LaButti K."/>
            <person name="Andreopoulos B."/>
            <person name="Lipzen A."/>
            <person name="Chen C."/>
            <person name="Yan M."/>
            <person name="Daum C."/>
            <person name="Ng V."/>
            <person name="Clum A."/>
            <person name="Steindorff A."/>
            <person name="Ohm R.A."/>
            <person name="Martin F."/>
            <person name="Silar P."/>
            <person name="Natvig D.O."/>
            <person name="Lalanne C."/>
            <person name="Gautier V."/>
            <person name="Ament-Velasquez S.L."/>
            <person name="Kruys A."/>
            <person name="Hutchinson M.I."/>
            <person name="Powell A.J."/>
            <person name="Barry K."/>
            <person name="Miller A.N."/>
            <person name="Grigoriev I.V."/>
            <person name="Debuchy R."/>
            <person name="Gladieux P."/>
            <person name="Hiltunen Thoren M."/>
            <person name="Johannesson H."/>
        </authorList>
    </citation>
    <scope>NUCLEOTIDE SEQUENCE</scope>
    <source>
        <strain evidence="2">SMH4131-1</strain>
    </source>
</reference>
<proteinExistence type="predicted"/>
<keyword evidence="1" id="KW-1133">Transmembrane helix</keyword>
<dbReference type="EMBL" id="JAUEPO010000004">
    <property type="protein sequence ID" value="KAK3324663.1"/>
    <property type="molecule type" value="Genomic_DNA"/>
</dbReference>
<name>A0AAE0MAL6_9PEZI</name>
<keyword evidence="3" id="KW-1185">Reference proteome</keyword>
<evidence type="ECO:0000256" key="1">
    <source>
        <dbReference type="SAM" id="Phobius"/>
    </source>
</evidence>
<dbReference type="AlphaFoldDB" id="A0AAE0MAL6"/>
<accession>A0AAE0MAL6</accession>
<sequence>MPAHRMHIQYLPFHDSQRACRSYKPHPDVFHLAFLRIPKGRKADSQGGKAEEEEAFYGFPIFLFFFFPFICLHPFSNLSFFFSFFSFFFLRLVYFVSGMMNGHSRFPLPRTLDFFFFFFHCFHSGLLGVKGWGKEIYASGGVSKRGKKEKIRDSGQMGTTTAATATATTNLGHGRVWNTEYGIRIRKGSFLVGLFLLWWWWWWWHDMTLMKSRVCLFGKNALCACNALLACLSLSVAGAFLMGSLAGCLLACLLA</sequence>
<evidence type="ECO:0000313" key="2">
    <source>
        <dbReference type="EMBL" id="KAK3324663.1"/>
    </source>
</evidence>
<comment type="caution">
    <text evidence="2">The sequence shown here is derived from an EMBL/GenBank/DDBJ whole genome shotgun (WGS) entry which is preliminary data.</text>
</comment>
<gene>
    <name evidence="2" type="ORF">B0T19DRAFT_235665</name>
</gene>
<dbReference type="Proteomes" id="UP001286456">
    <property type="component" value="Unassembled WGS sequence"/>
</dbReference>
<feature type="transmembrane region" description="Helical" evidence="1">
    <location>
        <begin position="188"/>
        <end position="204"/>
    </location>
</feature>
<keyword evidence="1" id="KW-0812">Transmembrane</keyword>
<protein>
    <recommendedName>
        <fullName evidence="4">Transmembrane protein</fullName>
    </recommendedName>
</protein>
<reference evidence="2" key="2">
    <citation type="submission" date="2023-06" db="EMBL/GenBank/DDBJ databases">
        <authorList>
            <consortium name="Lawrence Berkeley National Laboratory"/>
            <person name="Haridas S."/>
            <person name="Hensen N."/>
            <person name="Bonometti L."/>
            <person name="Westerberg I."/>
            <person name="Brannstrom I.O."/>
            <person name="Guillou S."/>
            <person name="Cros-Aarteil S."/>
            <person name="Calhoun S."/>
            <person name="Kuo A."/>
            <person name="Mondo S."/>
            <person name="Pangilinan J."/>
            <person name="Riley R."/>
            <person name="Labutti K."/>
            <person name="Andreopoulos B."/>
            <person name="Lipzen A."/>
            <person name="Chen C."/>
            <person name="Yanf M."/>
            <person name="Daum C."/>
            <person name="Ng V."/>
            <person name="Clum A."/>
            <person name="Steindorff A."/>
            <person name="Ohm R."/>
            <person name="Martin F."/>
            <person name="Silar P."/>
            <person name="Natvig D."/>
            <person name="Lalanne C."/>
            <person name="Gautier V."/>
            <person name="Ament-Velasquez S.L."/>
            <person name="Kruys A."/>
            <person name="Hutchinson M.I."/>
            <person name="Powell A.J."/>
            <person name="Barry K."/>
            <person name="Miller A.N."/>
            <person name="Grigoriev I.V."/>
            <person name="Debuchy R."/>
            <person name="Gladieux P."/>
            <person name="Thoren M.H."/>
            <person name="Johannesson H."/>
        </authorList>
    </citation>
    <scope>NUCLEOTIDE SEQUENCE</scope>
    <source>
        <strain evidence="2">SMH4131-1</strain>
    </source>
</reference>
<feature type="transmembrane region" description="Helical" evidence="1">
    <location>
        <begin position="81"/>
        <end position="100"/>
    </location>
</feature>
<feature type="transmembrane region" description="Helical" evidence="1">
    <location>
        <begin position="55"/>
        <end position="75"/>
    </location>
</feature>
<keyword evidence="1" id="KW-0472">Membrane</keyword>
<organism evidence="2 3">
    <name type="scientific">Cercophora scortea</name>
    <dbReference type="NCBI Taxonomy" id="314031"/>
    <lineage>
        <taxon>Eukaryota</taxon>
        <taxon>Fungi</taxon>
        <taxon>Dikarya</taxon>
        <taxon>Ascomycota</taxon>
        <taxon>Pezizomycotina</taxon>
        <taxon>Sordariomycetes</taxon>
        <taxon>Sordariomycetidae</taxon>
        <taxon>Sordariales</taxon>
        <taxon>Lasiosphaeriaceae</taxon>
        <taxon>Cercophora</taxon>
    </lineage>
</organism>
<evidence type="ECO:0008006" key="4">
    <source>
        <dbReference type="Google" id="ProtNLM"/>
    </source>
</evidence>
<evidence type="ECO:0000313" key="3">
    <source>
        <dbReference type="Proteomes" id="UP001286456"/>
    </source>
</evidence>